<dbReference type="Gene3D" id="3.40.50.720">
    <property type="entry name" value="NAD(P)-binding Rossmann-like Domain"/>
    <property type="match status" value="1"/>
</dbReference>
<dbReference type="Pfam" id="PF13561">
    <property type="entry name" value="adh_short_C2"/>
    <property type="match status" value="1"/>
</dbReference>
<evidence type="ECO:0000256" key="1">
    <source>
        <dbReference type="ARBA" id="ARBA00006484"/>
    </source>
</evidence>
<dbReference type="InterPro" id="IPR002347">
    <property type="entry name" value="SDR_fam"/>
</dbReference>
<gene>
    <name evidence="3" type="ORF">V2H41_13550</name>
</gene>
<evidence type="ECO:0000313" key="3">
    <source>
        <dbReference type="EMBL" id="MEE6188300.1"/>
    </source>
</evidence>
<dbReference type="PANTHER" id="PTHR24321">
    <property type="entry name" value="DEHYDROGENASES, SHORT CHAIN"/>
    <property type="match status" value="1"/>
</dbReference>
<organism evidence="3 4">
    <name type="scientific">Niabella digestorum</name>
    <dbReference type="NCBI Taxonomy" id="3117701"/>
    <lineage>
        <taxon>Bacteria</taxon>
        <taxon>Pseudomonadati</taxon>
        <taxon>Bacteroidota</taxon>
        <taxon>Chitinophagia</taxon>
        <taxon>Chitinophagales</taxon>
        <taxon>Chitinophagaceae</taxon>
        <taxon>Niabella</taxon>
    </lineage>
</organism>
<name>A0ABU7RJX6_9BACT</name>
<dbReference type="PRINTS" id="PR00081">
    <property type="entry name" value="GDHRDH"/>
</dbReference>
<dbReference type="EMBL" id="JAZGLY010000010">
    <property type="protein sequence ID" value="MEE6188300.1"/>
    <property type="molecule type" value="Genomic_DNA"/>
</dbReference>
<reference evidence="3 4" key="1">
    <citation type="submission" date="2024-01" db="EMBL/GenBank/DDBJ databases">
        <title>Niabella digestum sp. nov., isolated from waste digestion system.</title>
        <authorList>
            <person name="Zhang L."/>
        </authorList>
    </citation>
    <scope>NUCLEOTIDE SEQUENCE [LARGE SCALE GENOMIC DNA]</scope>
    <source>
        <strain evidence="3 4">A18</strain>
    </source>
</reference>
<keyword evidence="2" id="KW-0560">Oxidoreductase</keyword>
<keyword evidence="4" id="KW-1185">Reference proteome</keyword>
<protein>
    <submittedName>
        <fullName evidence="3">SDR family oxidoreductase</fullName>
    </submittedName>
</protein>
<comment type="similarity">
    <text evidence="1">Belongs to the short-chain dehydrogenases/reductases (SDR) family.</text>
</comment>
<evidence type="ECO:0000313" key="4">
    <source>
        <dbReference type="Proteomes" id="UP001357452"/>
    </source>
</evidence>
<dbReference type="PROSITE" id="PS00061">
    <property type="entry name" value="ADH_SHORT"/>
    <property type="match status" value="1"/>
</dbReference>
<dbReference type="Proteomes" id="UP001357452">
    <property type="component" value="Unassembled WGS sequence"/>
</dbReference>
<dbReference type="CDD" id="cd05233">
    <property type="entry name" value="SDR_c"/>
    <property type="match status" value="1"/>
</dbReference>
<proteinExistence type="inferred from homology"/>
<dbReference type="PANTHER" id="PTHR24321:SF8">
    <property type="entry name" value="ESTRADIOL 17-BETA-DEHYDROGENASE 8-RELATED"/>
    <property type="match status" value="1"/>
</dbReference>
<comment type="caution">
    <text evidence="3">The sequence shown here is derived from an EMBL/GenBank/DDBJ whole genome shotgun (WGS) entry which is preliminary data.</text>
</comment>
<accession>A0ABU7RJX6</accession>
<sequence>MANNHPKTIFITGGTSGIGLATAKKFFEEGYQVILTGSNEKKLQKVIEEYPSFQAFISDASKTEDINNLYSKVNAYTTGLNTLFVNAGIGMFKRFDEISYEDFDKLIAINYKAVFFTIQKLLPLMQIGSSIIINASWTHLRGLPTAALYASSKAAIAYLAKVLALELAPRKIRVNTISPGYTNTDQFNESHISPERYKATIAKVPIGRFAHSSEIANTVFFLASDMASYINGQELVVDGGLTAVHFDE</sequence>
<evidence type="ECO:0000256" key="2">
    <source>
        <dbReference type="ARBA" id="ARBA00023002"/>
    </source>
</evidence>
<dbReference type="RefSeq" id="WP_330975706.1">
    <property type="nucleotide sequence ID" value="NZ_JAZGLY010000010.1"/>
</dbReference>
<dbReference type="InterPro" id="IPR020904">
    <property type="entry name" value="Sc_DH/Rdtase_CS"/>
</dbReference>
<dbReference type="InterPro" id="IPR036291">
    <property type="entry name" value="NAD(P)-bd_dom_sf"/>
</dbReference>
<dbReference type="SUPFAM" id="SSF51735">
    <property type="entry name" value="NAD(P)-binding Rossmann-fold domains"/>
    <property type="match status" value="1"/>
</dbReference>